<dbReference type="RefSeq" id="WP_055454661.1">
    <property type="nucleotide sequence ID" value="NZ_CYHE01000002.1"/>
</dbReference>
<comment type="subunit">
    <text evidence="2">Homodimer.</text>
</comment>
<dbReference type="InterPro" id="IPR036894">
    <property type="entry name" value="YbaB-like_sf"/>
</dbReference>
<gene>
    <name evidence="3" type="ORF">Ga0061067_102409</name>
</gene>
<dbReference type="GO" id="GO:0005829">
    <property type="term" value="C:cytosol"/>
    <property type="evidence" value="ECO:0007669"/>
    <property type="project" value="TreeGrafter"/>
</dbReference>
<accession>A0A0K6HR39</accession>
<dbReference type="HAMAP" id="MF_00274">
    <property type="entry name" value="DNA_YbaB_EbfC"/>
    <property type="match status" value="1"/>
</dbReference>
<sequence length="106" mass="11287">MDFLKMMKQAKQMQEKMGSLQESLAALEVTGSAGAGLVTVTLSGKGDMKGLKIDPSLAKEDEVEILEDLILAAHNDAKAKAEAMMAEKTQELMSGMGLPAGFKLPF</sequence>
<keyword evidence="1 2" id="KW-0238">DNA-binding</keyword>
<comment type="function">
    <text evidence="2">Binds to DNA and alters its conformation. May be involved in regulation of gene expression, nucleoid organization and DNA protection.</text>
</comment>
<dbReference type="AlphaFoldDB" id="A0A0K6HR39"/>
<dbReference type="PANTHER" id="PTHR33449">
    <property type="entry name" value="NUCLEOID-ASSOCIATED PROTEIN YBAB"/>
    <property type="match status" value="1"/>
</dbReference>
<dbReference type="Proteomes" id="UP000183900">
    <property type="component" value="Unassembled WGS sequence"/>
</dbReference>
<protein>
    <recommendedName>
        <fullName evidence="2">Nucleoid-associated protein Ga0061067_102409</fullName>
    </recommendedName>
</protein>
<dbReference type="GO" id="GO:0043590">
    <property type="term" value="C:bacterial nucleoid"/>
    <property type="evidence" value="ECO:0007669"/>
    <property type="project" value="UniProtKB-UniRule"/>
</dbReference>
<dbReference type="Pfam" id="PF02575">
    <property type="entry name" value="YbaB_DNA_bd"/>
    <property type="match status" value="1"/>
</dbReference>
<keyword evidence="4" id="KW-1185">Reference proteome</keyword>
<dbReference type="SUPFAM" id="SSF82607">
    <property type="entry name" value="YbaB-like"/>
    <property type="match status" value="1"/>
</dbReference>
<dbReference type="OrthoDB" id="9803080at2"/>
<dbReference type="PANTHER" id="PTHR33449:SF1">
    <property type="entry name" value="NUCLEOID-ASSOCIATED PROTEIN YBAB"/>
    <property type="match status" value="1"/>
</dbReference>
<dbReference type="GO" id="GO:0003677">
    <property type="term" value="F:DNA binding"/>
    <property type="evidence" value="ECO:0007669"/>
    <property type="project" value="UniProtKB-UniRule"/>
</dbReference>
<keyword evidence="2" id="KW-0963">Cytoplasm</keyword>
<evidence type="ECO:0000256" key="2">
    <source>
        <dbReference type="HAMAP-Rule" id="MF_00274"/>
    </source>
</evidence>
<proteinExistence type="inferred from homology"/>
<dbReference type="PIRSF" id="PIRSF004555">
    <property type="entry name" value="UCP004555"/>
    <property type="match status" value="1"/>
</dbReference>
<evidence type="ECO:0000256" key="1">
    <source>
        <dbReference type="ARBA" id="ARBA00023125"/>
    </source>
</evidence>
<dbReference type="NCBIfam" id="TIGR00103">
    <property type="entry name" value="DNA_YbaB_EbfC"/>
    <property type="match status" value="1"/>
</dbReference>
<comment type="similarity">
    <text evidence="2">Belongs to the YbaB/EbfC family.</text>
</comment>
<dbReference type="Gene3D" id="3.30.1310.10">
    <property type="entry name" value="Nucleoid-associated protein YbaB-like domain"/>
    <property type="match status" value="1"/>
</dbReference>
<dbReference type="InterPro" id="IPR004401">
    <property type="entry name" value="YbaB/EbfC"/>
</dbReference>
<evidence type="ECO:0000313" key="3">
    <source>
        <dbReference type="EMBL" id="CUA93507.1"/>
    </source>
</evidence>
<name>A0A0K6HR39_9HYPH</name>
<comment type="subcellular location">
    <subcellularLocation>
        <location evidence="2">Cytoplasm</location>
        <location evidence="2">Nucleoid</location>
    </subcellularLocation>
</comment>
<organism evidence="3 4">
    <name type="scientific">Pannonibacter indicus</name>
    <dbReference type="NCBI Taxonomy" id="466044"/>
    <lineage>
        <taxon>Bacteria</taxon>
        <taxon>Pseudomonadati</taxon>
        <taxon>Pseudomonadota</taxon>
        <taxon>Alphaproteobacteria</taxon>
        <taxon>Hyphomicrobiales</taxon>
        <taxon>Stappiaceae</taxon>
        <taxon>Pannonibacter</taxon>
    </lineage>
</organism>
<dbReference type="EMBL" id="CYHE01000002">
    <property type="protein sequence ID" value="CUA93507.1"/>
    <property type="molecule type" value="Genomic_DNA"/>
</dbReference>
<reference evidence="4" key="1">
    <citation type="submission" date="2015-08" db="EMBL/GenBank/DDBJ databases">
        <authorList>
            <person name="Varghese N."/>
        </authorList>
    </citation>
    <scope>NUCLEOTIDE SEQUENCE [LARGE SCALE GENOMIC DNA]</scope>
    <source>
        <strain evidence="4">DSM 23407</strain>
    </source>
</reference>
<evidence type="ECO:0000313" key="4">
    <source>
        <dbReference type="Proteomes" id="UP000183900"/>
    </source>
</evidence>